<evidence type="ECO:0000313" key="3">
    <source>
        <dbReference type="EMBL" id="PVD26209.1"/>
    </source>
</evidence>
<organism evidence="3 4">
    <name type="scientific">Pomacea canaliculata</name>
    <name type="common">Golden apple snail</name>
    <dbReference type="NCBI Taxonomy" id="400727"/>
    <lineage>
        <taxon>Eukaryota</taxon>
        <taxon>Metazoa</taxon>
        <taxon>Spiralia</taxon>
        <taxon>Lophotrochozoa</taxon>
        <taxon>Mollusca</taxon>
        <taxon>Gastropoda</taxon>
        <taxon>Caenogastropoda</taxon>
        <taxon>Architaenioglossa</taxon>
        <taxon>Ampullarioidea</taxon>
        <taxon>Ampullariidae</taxon>
        <taxon>Pomacea</taxon>
    </lineage>
</organism>
<keyword evidence="2" id="KW-0732">Signal</keyword>
<dbReference type="Proteomes" id="UP000245119">
    <property type="component" value="Linkage Group LG8"/>
</dbReference>
<evidence type="ECO:0000256" key="1">
    <source>
        <dbReference type="SAM" id="MobiDB-lite"/>
    </source>
</evidence>
<feature type="region of interest" description="Disordered" evidence="1">
    <location>
        <begin position="739"/>
        <end position="760"/>
    </location>
</feature>
<proteinExistence type="predicted"/>
<sequence>MVLLSTICTQTSRGSLLLLLLLLTTILGDISNGVPTSANDAAPAPGTNETYEQEARNHMCNAQCDAFCYENVSSTCVCSLGYSSTCVCSLGYSSTCVCSLGYSSTCVCSLGYSSTCMCSLGYSSTCVCSLGYSNVSSTCMSSLGYSNMSSTCMSSLGYSSTCMCSLGYSNMSSTCMSSLGYSSTCMCSLGYSNMSSACMCSLGYHTMSMQRQECGKYCDSTSRQWIFQCNETDGIMKFGFLTLQPQYRVIYSDCPGSCSVLLGIGPGYVPPKPDLVLQRNVQTRSVTLSWDTPTTDHSIMYVVEESHLYQNERLTNVHLVLGDEYTHKDIEDVCIKFSYRVAAVSQYGSRWFSNDISTPDLNPGVPADFHSSEIVFDQESQEFHYTLQWSTPRGWWTTDVGMYRSDFDISCPGSLEPVYVYPEKADRVGDTYTMKIRVADNGAGCKISHKVSATSRCREDLTSFWEYVNVDLTCEKIKNIYTGSYCAPPPFNPPGNIRKVQVHVVPSVYGPQTHVSWDPPTDLGSAGVVGSYVVFYGLLDSNLIGFVPDTYHNTTVPGNVHHSVVPAHTYGPGKNFGVMVMAAAPGQHIEAPIGIVFPVEVPDFGEILSPEDEVAVVSIPGSRSVRVYWEPPDPREQPDVQRVALQWGRLKNQDLPVFNDDLHNDTGEVSQQQTQPLYQSLNDTDLDVENATIVEKNSTFYDITDIQSSGLYGVKQLQLDFDISSDLLQQQLLLNERTNKQTNKGEDHAANTSQLLYDYG</sequence>
<comment type="caution">
    <text evidence="3">The sequence shown here is derived from an EMBL/GenBank/DDBJ whole genome shotgun (WGS) entry which is preliminary data.</text>
</comment>
<dbReference type="SUPFAM" id="SSF49265">
    <property type="entry name" value="Fibronectin type III"/>
    <property type="match status" value="1"/>
</dbReference>
<name>A0A2T7NYG6_POMCA</name>
<evidence type="ECO:0000313" key="4">
    <source>
        <dbReference type="Proteomes" id="UP000245119"/>
    </source>
</evidence>
<dbReference type="InterPro" id="IPR036116">
    <property type="entry name" value="FN3_sf"/>
</dbReference>
<dbReference type="EMBL" id="PZQS01000008">
    <property type="protein sequence ID" value="PVD26209.1"/>
    <property type="molecule type" value="Genomic_DNA"/>
</dbReference>
<keyword evidence="4" id="KW-1185">Reference proteome</keyword>
<accession>A0A2T7NYG6</accession>
<reference evidence="3 4" key="1">
    <citation type="submission" date="2018-04" db="EMBL/GenBank/DDBJ databases">
        <title>The genome of golden apple snail Pomacea canaliculata provides insight into stress tolerance and invasive adaptation.</title>
        <authorList>
            <person name="Liu C."/>
            <person name="Liu B."/>
            <person name="Ren Y."/>
            <person name="Zhang Y."/>
            <person name="Wang H."/>
            <person name="Li S."/>
            <person name="Jiang F."/>
            <person name="Yin L."/>
            <person name="Zhang G."/>
            <person name="Qian W."/>
            <person name="Fan W."/>
        </authorList>
    </citation>
    <scope>NUCLEOTIDE SEQUENCE [LARGE SCALE GENOMIC DNA]</scope>
    <source>
        <strain evidence="3">SZHN2017</strain>
        <tissue evidence="3">Muscle</tissue>
    </source>
</reference>
<protein>
    <recommendedName>
        <fullName evidence="5">Fibronectin type-III domain-containing protein</fullName>
    </recommendedName>
</protein>
<feature type="compositionally biased region" description="Basic and acidic residues" evidence="1">
    <location>
        <begin position="739"/>
        <end position="749"/>
    </location>
</feature>
<gene>
    <name evidence="3" type="ORF">C0Q70_13878</name>
</gene>
<dbReference type="OrthoDB" id="5984265at2759"/>
<feature type="chain" id="PRO_5015469361" description="Fibronectin type-III domain-containing protein" evidence="2">
    <location>
        <begin position="29"/>
        <end position="760"/>
    </location>
</feature>
<evidence type="ECO:0008006" key="5">
    <source>
        <dbReference type="Google" id="ProtNLM"/>
    </source>
</evidence>
<feature type="compositionally biased region" description="Polar residues" evidence="1">
    <location>
        <begin position="750"/>
        <end position="760"/>
    </location>
</feature>
<feature type="signal peptide" evidence="2">
    <location>
        <begin position="1"/>
        <end position="28"/>
    </location>
</feature>
<evidence type="ECO:0000256" key="2">
    <source>
        <dbReference type="SAM" id="SignalP"/>
    </source>
</evidence>
<dbReference type="AlphaFoldDB" id="A0A2T7NYG6"/>